<name>A0AAV4A049_9GAST</name>
<dbReference type="EMBL" id="BLXT01003068">
    <property type="protein sequence ID" value="GFO00302.1"/>
    <property type="molecule type" value="Genomic_DNA"/>
</dbReference>
<dbReference type="Proteomes" id="UP000735302">
    <property type="component" value="Unassembled WGS sequence"/>
</dbReference>
<reference evidence="3 4" key="1">
    <citation type="journal article" date="2021" name="Elife">
        <title>Chloroplast acquisition without the gene transfer in kleptoplastic sea slugs, Plakobranchus ocellatus.</title>
        <authorList>
            <person name="Maeda T."/>
            <person name="Takahashi S."/>
            <person name="Yoshida T."/>
            <person name="Shimamura S."/>
            <person name="Takaki Y."/>
            <person name="Nagai Y."/>
            <person name="Toyoda A."/>
            <person name="Suzuki Y."/>
            <person name="Arimoto A."/>
            <person name="Ishii H."/>
            <person name="Satoh N."/>
            <person name="Nishiyama T."/>
            <person name="Hasebe M."/>
            <person name="Maruyama T."/>
            <person name="Minagawa J."/>
            <person name="Obokata J."/>
            <person name="Shigenobu S."/>
        </authorList>
    </citation>
    <scope>NUCLEOTIDE SEQUENCE [LARGE SCALE GENOMIC DNA]</scope>
</reference>
<sequence>MTTLLPLDALKPHRDIMINIEFPKKPDDDEDYGLGSGSGSGSTEEPPTVPFVPTNFTITKEGGGEGGDIGGEGGRGGGGYTTAGQTDLRNVNNGDDFPIYIIIASAVAAAVIILLIIIIVVCLVRRRRKATLAERSARWDRAAGVNLGSNHSTNAGPNHTARSLYIRGAQYETPTTSSPSVPPPPPPSYEQENPRIVSASSNFMDPTSPTPLLCYDSLGYDGHKVSDESLDLAQTNHYESIGV</sequence>
<evidence type="ECO:0000313" key="3">
    <source>
        <dbReference type="EMBL" id="GFO00302.1"/>
    </source>
</evidence>
<protein>
    <submittedName>
        <fullName evidence="3">Uncharacterized protein</fullName>
    </submittedName>
</protein>
<keyword evidence="2" id="KW-0472">Membrane</keyword>
<evidence type="ECO:0000256" key="1">
    <source>
        <dbReference type="SAM" id="MobiDB-lite"/>
    </source>
</evidence>
<gene>
    <name evidence="3" type="ORF">PoB_002680700</name>
</gene>
<feature type="compositionally biased region" description="Low complexity" evidence="1">
    <location>
        <begin position="41"/>
        <end position="51"/>
    </location>
</feature>
<proteinExistence type="predicted"/>
<evidence type="ECO:0000256" key="2">
    <source>
        <dbReference type="SAM" id="Phobius"/>
    </source>
</evidence>
<keyword evidence="2" id="KW-0812">Transmembrane</keyword>
<keyword evidence="4" id="KW-1185">Reference proteome</keyword>
<dbReference type="AlphaFoldDB" id="A0AAV4A049"/>
<keyword evidence="2" id="KW-1133">Transmembrane helix</keyword>
<feature type="region of interest" description="Disordered" evidence="1">
    <location>
        <begin position="21"/>
        <end position="51"/>
    </location>
</feature>
<comment type="caution">
    <text evidence="3">The sequence shown here is derived from an EMBL/GenBank/DDBJ whole genome shotgun (WGS) entry which is preliminary data.</text>
</comment>
<evidence type="ECO:0000313" key="4">
    <source>
        <dbReference type="Proteomes" id="UP000735302"/>
    </source>
</evidence>
<accession>A0AAV4A049</accession>
<feature type="transmembrane region" description="Helical" evidence="2">
    <location>
        <begin position="97"/>
        <end position="124"/>
    </location>
</feature>
<feature type="region of interest" description="Disordered" evidence="1">
    <location>
        <begin position="172"/>
        <end position="193"/>
    </location>
</feature>
<organism evidence="3 4">
    <name type="scientific">Plakobranchus ocellatus</name>
    <dbReference type="NCBI Taxonomy" id="259542"/>
    <lineage>
        <taxon>Eukaryota</taxon>
        <taxon>Metazoa</taxon>
        <taxon>Spiralia</taxon>
        <taxon>Lophotrochozoa</taxon>
        <taxon>Mollusca</taxon>
        <taxon>Gastropoda</taxon>
        <taxon>Heterobranchia</taxon>
        <taxon>Euthyneura</taxon>
        <taxon>Panpulmonata</taxon>
        <taxon>Sacoglossa</taxon>
        <taxon>Placobranchoidea</taxon>
        <taxon>Plakobranchidae</taxon>
        <taxon>Plakobranchus</taxon>
    </lineage>
</organism>